<dbReference type="SMART" id="SM00387">
    <property type="entry name" value="HATPase_c"/>
    <property type="match status" value="1"/>
</dbReference>
<dbReference type="EC" id="2.7.13.3" evidence="2"/>
<feature type="domain" description="PAC" evidence="8">
    <location>
        <begin position="89"/>
        <end position="141"/>
    </location>
</feature>
<feature type="domain" description="PAC" evidence="8">
    <location>
        <begin position="589"/>
        <end position="641"/>
    </location>
</feature>
<evidence type="ECO:0000259" key="8">
    <source>
        <dbReference type="PROSITE" id="PS50113"/>
    </source>
</evidence>
<dbReference type="SMART" id="SM00091">
    <property type="entry name" value="PAS"/>
    <property type="match status" value="5"/>
</dbReference>
<dbReference type="Proteomes" id="UP001302949">
    <property type="component" value="Unassembled WGS sequence"/>
</dbReference>
<dbReference type="Gene3D" id="3.30.565.10">
    <property type="entry name" value="Histidine kinase-like ATPase, C-terminal domain"/>
    <property type="match status" value="1"/>
</dbReference>
<reference evidence="9 10" key="1">
    <citation type="submission" date="2023-12" db="EMBL/GenBank/DDBJ databases">
        <title>Novel species of the genus Arcicella isolated from rivers.</title>
        <authorList>
            <person name="Lu H."/>
        </authorList>
    </citation>
    <scope>NUCLEOTIDE SEQUENCE [LARGE SCALE GENOMIC DNA]</scope>
    <source>
        <strain evidence="9 10">KCTC 23307</strain>
    </source>
</reference>
<keyword evidence="10" id="KW-1185">Reference proteome</keyword>
<dbReference type="InterPro" id="IPR003594">
    <property type="entry name" value="HATPase_dom"/>
</dbReference>
<dbReference type="PROSITE" id="PS50113">
    <property type="entry name" value="PAC"/>
    <property type="match status" value="5"/>
</dbReference>
<keyword evidence="4" id="KW-0808">Transferase</keyword>
<feature type="domain" description="PAS" evidence="7">
    <location>
        <begin position="262"/>
        <end position="335"/>
    </location>
</feature>
<sequence>MNTAAKEELYSLIKADFSIFDFIQESALDGFGFFDTRNSSDGWMNPKFWATLGYNSDEIPQIQPQWQHLIHPEDVDTFSEHYRNPSKSHEITIRYKHKNDSTIWLKCRTLAINNPKEELSKVIISFTDVTELMRKEDFLERCNAAAMVGYWELEIEKQKLYWSNFTKKIHEVDDDFEPDVNAAINFYEEGENRDKIRELVTLAISEGQNYDLDFKIITAKGNPKWVRVIIQSEFYAGHCIRIYGTFQDIHAQKIAQEELLKEKQKLQSVVEGTNAGIWEWNVQTGETFFNERWAAIVGYTLEELAPINIDTWIKLAHPDDLLVSEQKIQDCFDKKTELYQCECRMKHKNGHWVWVLDRGKIVSWTKEGLPLMMYGTHSDISEQKKKIERDTTFIEHTPTAIAMFDNDLRYLAVSEKWRIDYHLEGIDLIGKSHYEVFPEISDEWKAVHRECLKGKSIRKDEDPFVRLNGTIQWIKWEVKPWFTDDGSTGGLIMFTEDITEKKVIAQVLSEKNTLLETILDSIDVGIVACDKDAKLTLFNNTTTRWHGLSLSDMEPSNLAEYYDLCDMEGKILSFEEVPLIRTLKEGHIKNLEIQIAPKNGKKRIVSTSGSQLRGPNNELFGAVVAMHDITQTKQALEDLKISEEAFRGNFENAAIGMALLDIDGKWLKINQTLCQIMGYSVEEFEHLTFQEITFPDDLKADLELVQELIEGKRTHYQMEKRYIHKKGNIINAILAVSMVRNQANQPLYFVSQIIDITLVKNVEKEIKSLLDVTKDQNERLKNFAHIVSHNLRSHSGNISMMMDILFEESPELLENENLSLLKSAASNLSETIAHLNEVVLMNSAVIDNLKSVNLYQAIENGIKNVSGFAKESQVIIRNITDTDNQVLAVPAYLDSIVLNFLTNAIKYSSPERESYVQLSTSIKNDFVVLQIEDNGLGIDLKRHGAKLFGLYKTFHSHEDARGVGLFITKNQVEAMGGKIEVTSEVNKGTTFSIYLKHEKN</sequence>
<evidence type="ECO:0000256" key="5">
    <source>
        <dbReference type="ARBA" id="ARBA00022777"/>
    </source>
</evidence>
<dbReference type="Pfam" id="PF08448">
    <property type="entry name" value="PAS_4"/>
    <property type="match status" value="2"/>
</dbReference>
<dbReference type="CDD" id="cd00130">
    <property type="entry name" value="PAS"/>
    <property type="match status" value="5"/>
</dbReference>
<keyword evidence="3" id="KW-0597">Phosphoprotein</keyword>
<dbReference type="SMART" id="SM00086">
    <property type="entry name" value="PAC"/>
    <property type="match status" value="6"/>
</dbReference>
<evidence type="ECO:0000259" key="6">
    <source>
        <dbReference type="PROSITE" id="PS50109"/>
    </source>
</evidence>
<dbReference type="PANTHER" id="PTHR43304">
    <property type="entry name" value="PHYTOCHROME-LIKE PROTEIN CPH1"/>
    <property type="match status" value="1"/>
</dbReference>
<feature type="domain" description="PAC" evidence="8">
    <location>
        <begin position="716"/>
        <end position="768"/>
    </location>
</feature>
<name>A0ABU5Q4P0_9BACT</name>
<dbReference type="EMBL" id="JAYFUM010000001">
    <property type="protein sequence ID" value="MEA5137794.1"/>
    <property type="molecule type" value="Genomic_DNA"/>
</dbReference>
<feature type="domain" description="PAS" evidence="7">
    <location>
        <begin position="642"/>
        <end position="712"/>
    </location>
</feature>
<feature type="domain" description="Histidine kinase" evidence="6">
    <location>
        <begin position="786"/>
        <end position="999"/>
    </location>
</feature>
<feature type="domain" description="PAC" evidence="8">
    <location>
        <begin position="210"/>
        <end position="261"/>
    </location>
</feature>
<dbReference type="SUPFAM" id="SSF55874">
    <property type="entry name" value="ATPase domain of HSP90 chaperone/DNA topoisomerase II/histidine kinase"/>
    <property type="match status" value="1"/>
</dbReference>
<dbReference type="InterPro" id="IPR035965">
    <property type="entry name" value="PAS-like_dom_sf"/>
</dbReference>
<dbReference type="Pfam" id="PF08447">
    <property type="entry name" value="PAS_3"/>
    <property type="match status" value="2"/>
</dbReference>
<comment type="caution">
    <text evidence="9">The sequence shown here is derived from an EMBL/GenBank/DDBJ whole genome shotgun (WGS) entry which is preliminary data.</text>
</comment>
<gene>
    <name evidence="9" type="ORF">VB248_01540</name>
</gene>
<organism evidence="9 10">
    <name type="scientific">Arcicella rigui</name>
    <dbReference type="NCBI Taxonomy" id="797020"/>
    <lineage>
        <taxon>Bacteria</taxon>
        <taxon>Pseudomonadati</taxon>
        <taxon>Bacteroidota</taxon>
        <taxon>Cytophagia</taxon>
        <taxon>Cytophagales</taxon>
        <taxon>Flectobacillaceae</taxon>
        <taxon>Arcicella</taxon>
    </lineage>
</organism>
<dbReference type="InterPro" id="IPR000014">
    <property type="entry name" value="PAS"/>
</dbReference>
<dbReference type="InterPro" id="IPR013655">
    <property type="entry name" value="PAS_fold_3"/>
</dbReference>
<dbReference type="Gene3D" id="3.30.450.20">
    <property type="entry name" value="PAS domain"/>
    <property type="match status" value="6"/>
</dbReference>
<dbReference type="PROSITE" id="PS50112">
    <property type="entry name" value="PAS"/>
    <property type="match status" value="2"/>
</dbReference>
<evidence type="ECO:0000256" key="3">
    <source>
        <dbReference type="ARBA" id="ARBA00022553"/>
    </source>
</evidence>
<evidence type="ECO:0000313" key="9">
    <source>
        <dbReference type="EMBL" id="MEA5137794.1"/>
    </source>
</evidence>
<dbReference type="PROSITE" id="PS50109">
    <property type="entry name" value="HIS_KIN"/>
    <property type="match status" value="1"/>
</dbReference>
<accession>A0ABU5Q4P0</accession>
<dbReference type="InterPro" id="IPR013656">
    <property type="entry name" value="PAS_4"/>
</dbReference>
<dbReference type="InterPro" id="IPR001610">
    <property type="entry name" value="PAC"/>
</dbReference>
<protein>
    <recommendedName>
        <fullName evidence="2">histidine kinase</fullName>
        <ecNumber evidence="2">2.7.13.3</ecNumber>
    </recommendedName>
</protein>
<dbReference type="SUPFAM" id="SSF55785">
    <property type="entry name" value="PYP-like sensor domain (PAS domain)"/>
    <property type="match status" value="6"/>
</dbReference>
<evidence type="ECO:0000256" key="2">
    <source>
        <dbReference type="ARBA" id="ARBA00012438"/>
    </source>
</evidence>
<dbReference type="NCBIfam" id="TIGR00229">
    <property type="entry name" value="sensory_box"/>
    <property type="match status" value="4"/>
</dbReference>
<dbReference type="InterPro" id="IPR000700">
    <property type="entry name" value="PAS-assoc_C"/>
</dbReference>
<feature type="domain" description="PAC" evidence="8">
    <location>
        <begin position="458"/>
        <end position="510"/>
    </location>
</feature>
<dbReference type="PRINTS" id="PR00344">
    <property type="entry name" value="BCTRLSENSOR"/>
</dbReference>
<keyword evidence="5" id="KW-0418">Kinase</keyword>
<dbReference type="RefSeq" id="WP_323294962.1">
    <property type="nucleotide sequence ID" value="NZ_JAYFUM010000001.1"/>
</dbReference>
<comment type="catalytic activity">
    <reaction evidence="1">
        <text>ATP + protein L-histidine = ADP + protein N-phospho-L-histidine.</text>
        <dbReference type="EC" id="2.7.13.3"/>
    </reaction>
</comment>
<dbReference type="Pfam" id="PF02518">
    <property type="entry name" value="HATPase_c"/>
    <property type="match status" value="1"/>
</dbReference>
<dbReference type="InterPro" id="IPR004358">
    <property type="entry name" value="Sig_transdc_His_kin-like_C"/>
</dbReference>
<dbReference type="PANTHER" id="PTHR43304:SF1">
    <property type="entry name" value="PAC DOMAIN-CONTAINING PROTEIN"/>
    <property type="match status" value="1"/>
</dbReference>
<proteinExistence type="predicted"/>
<dbReference type="InterPro" id="IPR005467">
    <property type="entry name" value="His_kinase_dom"/>
</dbReference>
<dbReference type="InterPro" id="IPR052162">
    <property type="entry name" value="Sensor_kinase/Photoreceptor"/>
</dbReference>
<dbReference type="Pfam" id="PF13426">
    <property type="entry name" value="PAS_9"/>
    <property type="match status" value="1"/>
</dbReference>
<evidence type="ECO:0000256" key="1">
    <source>
        <dbReference type="ARBA" id="ARBA00000085"/>
    </source>
</evidence>
<evidence type="ECO:0000259" key="7">
    <source>
        <dbReference type="PROSITE" id="PS50112"/>
    </source>
</evidence>
<evidence type="ECO:0000256" key="4">
    <source>
        <dbReference type="ARBA" id="ARBA00022679"/>
    </source>
</evidence>
<evidence type="ECO:0000313" key="10">
    <source>
        <dbReference type="Proteomes" id="UP001302949"/>
    </source>
</evidence>
<dbReference type="InterPro" id="IPR036890">
    <property type="entry name" value="HATPase_C_sf"/>
</dbReference>